<dbReference type="STRING" id="1453999.AW06_003009"/>
<name>A0A080M3P4_9PROT</name>
<evidence type="ECO:0000313" key="3">
    <source>
        <dbReference type="EMBL" id="QLH49109.1"/>
    </source>
</evidence>
<dbReference type="Proteomes" id="UP000509684">
    <property type="component" value="Chromosome"/>
</dbReference>
<dbReference type="RefSeq" id="WP_034950988.1">
    <property type="nucleotide sequence ID" value="NZ_JDST02000069.1"/>
</dbReference>
<organism evidence="2 4">
    <name type="scientific">Candidatus Accumulibacter cognatus</name>
    <dbReference type="NCBI Taxonomy" id="2954383"/>
    <lineage>
        <taxon>Bacteria</taxon>
        <taxon>Pseudomonadati</taxon>
        <taxon>Pseudomonadota</taxon>
        <taxon>Betaproteobacteria</taxon>
        <taxon>Candidatus Accumulibacter</taxon>
    </lineage>
</organism>
<evidence type="ECO:0000313" key="2">
    <source>
        <dbReference type="EMBL" id="KFB75932.1"/>
    </source>
</evidence>
<dbReference type="EMBL" id="CP058708">
    <property type="protein sequence ID" value="QLH49109.1"/>
    <property type="molecule type" value="Genomic_DNA"/>
</dbReference>
<accession>A0A080M3P4</accession>
<feature type="domain" description="Plasmid pRiA4b Orf3-like" evidence="1">
    <location>
        <begin position="10"/>
        <end position="178"/>
    </location>
</feature>
<dbReference type="PANTHER" id="PTHR41878:SF1">
    <property type="entry name" value="TNPR PROTEIN"/>
    <property type="match status" value="1"/>
</dbReference>
<evidence type="ECO:0000313" key="5">
    <source>
        <dbReference type="Proteomes" id="UP000509684"/>
    </source>
</evidence>
<reference evidence="3 5" key="2">
    <citation type="journal article" date="2019" name="Microbiome">
        <title>Annotated bacterial chromosomes from frame-shift-corrected long-read metagenomic data.</title>
        <authorList>
            <person name="Arumugam K."/>
            <person name="Bagci C."/>
            <person name="Bessarab I."/>
            <person name="Beier S."/>
            <person name="Buchfink B."/>
            <person name="Gorska A."/>
            <person name="Qiu G."/>
            <person name="Huson D.H."/>
            <person name="Williams R.B.H."/>
        </authorList>
    </citation>
    <scope>NUCLEOTIDE SEQUENCE [LARGE SCALE GENOMIC DNA]</scope>
    <source>
        <strain evidence="3">SSA1</strain>
    </source>
</reference>
<proteinExistence type="predicted"/>
<gene>
    <name evidence="2" type="ORF">AW06_003009</name>
    <name evidence="3" type="ORF">HWD57_04440</name>
</gene>
<dbReference type="Proteomes" id="UP000021315">
    <property type="component" value="Unassembled WGS sequence"/>
</dbReference>
<dbReference type="KEGG" id="acog:HWD57_04440"/>
<reference evidence="3" key="3">
    <citation type="submission" date="2020-06" db="EMBL/GenBank/DDBJ databases">
        <authorList>
            <person name="Arumugam K."/>
            <person name="Besarab I."/>
            <person name="Haryono M."/>
            <person name="Bagci C."/>
            <person name="Beier S."/>
            <person name="Buchfink B."/>
            <person name="Gorska A."/>
            <person name="Qiu G."/>
            <person name="Huson D.H."/>
            <person name="Williams R.B."/>
        </authorList>
    </citation>
    <scope>NUCLEOTIDE SEQUENCE</scope>
    <source>
        <strain evidence="3">SSA1</strain>
    </source>
</reference>
<dbReference type="Pfam" id="PF07929">
    <property type="entry name" value="PRiA4_ORF3"/>
    <property type="match status" value="1"/>
</dbReference>
<accession>A0A7D5NBT0</accession>
<dbReference type="EMBL" id="JDST02000069">
    <property type="protein sequence ID" value="KFB75932.1"/>
    <property type="molecule type" value="Genomic_DNA"/>
</dbReference>
<keyword evidence="4" id="KW-1185">Reference proteome</keyword>
<reference evidence="2 4" key="1">
    <citation type="submission" date="2014-02" db="EMBL/GenBank/DDBJ databases">
        <title>Expanding our view of genomic diversity in Candidatus Accumulibacter clades.</title>
        <authorList>
            <person name="Skennerton C.T."/>
            <person name="Barr J.J."/>
            <person name="Slater F.R."/>
            <person name="Bond P.L."/>
            <person name="Tyson G.W."/>
        </authorList>
    </citation>
    <scope>NUCLEOTIDE SEQUENCE [LARGE SCALE GENOMIC DNA]</scope>
    <source>
        <strain evidence="4">SK-02</strain>
    </source>
</reference>
<evidence type="ECO:0000259" key="1">
    <source>
        <dbReference type="Pfam" id="PF07929"/>
    </source>
</evidence>
<dbReference type="Gene3D" id="3.10.290.30">
    <property type="entry name" value="MM3350-like"/>
    <property type="match status" value="1"/>
</dbReference>
<dbReference type="InterPro" id="IPR012912">
    <property type="entry name" value="Plasmid_pRiA4b_Orf3-like"/>
</dbReference>
<protein>
    <submittedName>
        <fullName evidence="3">Plasmid pRiA4b ORF-3 family protein</fullName>
    </submittedName>
    <submittedName>
        <fullName evidence="2">Site-specific recombinase XerD</fullName>
    </submittedName>
</protein>
<dbReference type="SUPFAM" id="SSF159941">
    <property type="entry name" value="MM3350-like"/>
    <property type="match status" value="1"/>
</dbReference>
<sequence>MTTPTSSLEKIYQIKVTLKNSRPPIWRRLLVPSSITLARLHRVLQAAMGWHNCHLHQFVVAGNCYGDPGLDAGFEVVDELKVHLDRLLINVRNSMVYEYDFGDCWEHKIDLEKILPADPAITLPQCIKGVRACPPEDVGGVWGYAGFLAAMADPEHPEHEDYKEWIGEKFDPEHFDINRINARLADAHD</sequence>
<evidence type="ECO:0000313" key="4">
    <source>
        <dbReference type="Proteomes" id="UP000021315"/>
    </source>
</evidence>
<dbReference type="InterPro" id="IPR024047">
    <property type="entry name" value="MM3350-like_sf"/>
</dbReference>
<dbReference type="AlphaFoldDB" id="A0A080M3P4"/>
<dbReference type="PANTHER" id="PTHR41878">
    <property type="entry name" value="LEXA REPRESSOR-RELATED"/>
    <property type="match status" value="1"/>
</dbReference>